<reference evidence="2 3" key="1">
    <citation type="submission" date="2017-05" db="EMBL/GenBank/DDBJ databases">
        <title>Genome sequence of Acetobacter pasteurianus subsp. ascendens strain SRCM101447.</title>
        <authorList>
            <person name="Cho S.H."/>
        </authorList>
    </citation>
    <scope>NUCLEOTIDE SEQUENCE [LARGE SCALE GENOMIC DNA]</scope>
    <source>
        <strain evidence="2 3">SRCM101447</strain>
        <plasmid evidence="3">Plasmid pap1447-1 sequence</plasmid>
    </source>
</reference>
<geneLocation type="plasmid" evidence="3">
    <name>pap1447-1 sequence</name>
</geneLocation>
<accession>A0A1Y0V8W0</accession>
<proteinExistence type="predicted"/>
<sequence>MSESGLGSFGAFMLGQISAESSAAFQQQVAILRNRGRSAANEDYNRVLKLALRGEEVAKFLDKKLDTLKAELATEREKSAALEEQLATANEANAELQRRLEAEKAHAVMLDDRLFDLTMRHAKLCKQTGTTETSST</sequence>
<dbReference type="Proteomes" id="UP000195633">
    <property type="component" value="Plasmid pAP1447-1"/>
</dbReference>
<gene>
    <name evidence="2" type="ORF">S101447_03071</name>
</gene>
<name>A0A1Y0V8W0_9PROT</name>
<dbReference type="RefSeq" id="WP_019088702.1">
    <property type="nucleotide sequence ID" value="NZ_CP021525.1"/>
</dbReference>
<evidence type="ECO:0000256" key="1">
    <source>
        <dbReference type="SAM" id="Coils"/>
    </source>
</evidence>
<dbReference type="EMBL" id="CP021525">
    <property type="protein sequence ID" value="ARW12108.1"/>
    <property type="molecule type" value="Genomic_DNA"/>
</dbReference>
<dbReference type="AlphaFoldDB" id="A0A1Y0V8W0"/>
<protein>
    <submittedName>
        <fullName evidence="2">Uncharacterized protein</fullName>
    </submittedName>
</protein>
<keyword evidence="2" id="KW-0614">Plasmid</keyword>
<feature type="coiled-coil region" evidence="1">
    <location>
        <begin position="58"/>
        <end position="113"/>
    </location>
</feature>
<keyword evidence="1" id="KW-0175">Coiled coil</keyword>
<organism evidence="2 3">
    <name type="scientific">Acetobacter ascendens</name>
    <dbReference type="NCBI Taxonomy" id="481146"/>
    <lineage>
        <taxon>Bacteria</taxon>
        <taxon>Pseudomonadati</taxon>
        <taxon>Pseudomonadota</taxon>
        <taxon>Alphaproteobacteria</taxon>
        <taxon>Acetobacterales</taxon>
        <taxon>Acetobacteraceae</taxon>
        <taxon>Acetobacter</taxon>
    </lineage>
</organism>
<evidence type="ECO:0000313" key="3">
    <source>
        <dbReference type="Proteomes" id="UP000195633"/>
    </source>
</evidence>
<evidence type="ECO:0000313" key="2">
    <source>
        <dbReference type="EMBL" id="ARW12108.1"/>
    </source>
</evidence>